<name>A0A345P8B6_9GAMM</name>
<feature type="domain" description="GGDEF" evidence="5">
    <location>
        <begin position="263"/>
        <end position="398"/>
    </location>
</feature>
<keyword evidence="4" id="KW-1133">Transmembrane helix</keyword>
<reference evidence="6 7" key="1">
    <citation type="submission" date="2018-07" db="EMBL/GenBank/DDBJ databases">
        <title>Genome sequencing of Moraxellaceae gen. HYN0046.</title>
        <authorList>
            <person name="Kim M."/>
            <person name="Yi H."/>
        </authorList>
    </citation>
    <scope>NUCLEOTIDE SEQUENCE [LARGE SCALE GENOMIC DNA]</scope>
    <source>
        <strain evidence="6 7">HYN0046</strain>
    </source>
</reference>
<protein>
    <recommendedName>
        <fullName evidence="2">diguanylate cyclase</fullName>
        <ecNumber evidence="2">2.7.7.65</ecNumber>
    </recommendedName>
</protein>
<dbReference type="GO" id="GO:1902201">
    <property type="term" value="P:negative regulation of bacterial-type flagellum-dependent cell motility"/>
    <property type="evidence" value="ECO:0007669"/>
    <property type="project" value="TreeGrafter"/>
</dbReference>
<dbReference type="InterPro" id="IPR029787">
    <property type="entry name" value="Nucleotide_cyclase"/>
</dbReference>
<evidence type="ECO:0000256" key="1">
    <source>
        <dbReference type="ARBA" id="ARBA00001946"/>
    </source>
</evidence>
<dbReference type="InterPro" id="IPR050469">
    <property type="entry name" value="Diguanylate_Cyclase"/>
</dbReference>
<keyword evidence="4" id="KW-0472">Membrane</keyword>
<dbReference type="Pfam" id="PF00990">
    <property type="entry name" value="GGDEF"/>
    <property type="match status" value="1"/>
</dbReference>
<evidence type="ECO:0000313" key="7">
    <source>
        <dbReference type="Proteomes" id="UP000253940"/>
    </source>
</evidence>
<feature type="transmembrane region" description="Helical" evidence="4">
    <location>
        <begin position="155"/>
        <end position="178"/>
    </location>
</feature>
<dbReference type="NCBIfam" id="TIGR00254">
    <property type="entry name" value="GGDEF"/>
    <property type="match status" value="1"/>
</dbReference>
<dbReference type="Proteomes" id="UP000253940">
    <property type="component" value="Chromosome"/>
</dbReference>
<feature type="transmembrane region" description="Helical" evidence="4">
    <location>
        <begin position="38"/>
        <end position="57"/>
    </location>
</feature>
<feature type="transmembrane region" description="Helical" evidence="4">
    <location>
        <begin position="132"/>
        <end position="148"/>
    </location>
</feature>
<dbReference type="GO" id="GO:0043709">
    <property type="term" value="P:cell adhesion involved in single-species biofilm formation"/>
    <property type="evidence" value="ECO:0007669"/>
    <property type="project" value="TreeGrafter"/>
</dbReference>
<dbReference type="Gene3D" id="3.30.70.270">
    <property type="match status" value="1"/>
</dbReference>
<dbReference type="GO" id="GO:0052621">
    <property type="term" value="F:diguanylate cyclase activity"/>
    <property type="evidence" value="ECO:0007669"/>
    <property type="project" value="UniProtKB-EC"/>
</dbReference>
<dbReference type="PANTHER" id="PTHR45138">
    <property type="entry name" value="REGULATORY COMPONENTS OF SENSORY TRANSDUCTION SYSTEM"/>
    <property type="match status" value="1"/>
</dbReference>
<evidence type="ECO:0000256" key="2">
    <source>
        <dbReference type="ARBA" id="ARBA00012528"/>
    </source>
</evidence>
<dbReference type="InterPro" id="IPR043128">
    <property type="entry name" value="Rev_trsase/Diguanyl_cyclase"/>
</dbReference>
<dbReference type="OrthoDB" id="9812260at2"/>
<comment type="cofactor">
    <cofactor evidence="1">
        <name>Mg(2+)</name>
        <dbReference type="ChEBI" id="CHEBI:18420"/>
    </cofactor>
</comment>
<evidence type="ECO:0000313" key="6">
    <source>
        <dbReference type="EMBL" id="AXI03525.1"/>
    </source>
</evidence>
<organism evidence="6 7">
    <name type="scientific">Aquirhabdus parva</name>
    <dbReference type="NCBI Taxonomy" id="2283318"/>
    <lineage>
        <taxon>Bacteria</taxon>
        <taxon>Pseudomonadati</taxon>
        <taxon>Pseudomonadota</taxon>
        <taxon>Gammaproteobacteria</taxon>
        <taxon>Moraxellales</taxon>
        <taxon>Moraxellaceae</taxon>
        <taxon>Aquirhabdus</taxon>
    </lineage>
</organism>
<accession>A0A345P8B6</accession>
<feature type="transmembrane region" description="Helical" evidence="4">
    <location>
        <begin position="77"/>
        <end position="97"/>
    </location>
</feature>
<sequence length="435" mass="49051">MNISDLNPKDLKAQIIALYKRTLGSVIVMEWSFAQKSMLLLVFMIMLYSSYVLYMFAVPLNPEWAAYINVPLFKILIWKDILVTLLAAIFFCCCYIWRKSAWANRHLPLFIIVFYAISMCLTGYLVGAMSPATGIFLIGTPLIGLALFPRGMVLWVTILATILMTSLAFAGVSGWIAYAPLFASGGILDLKQHSRFYFYSQMYFMLPPSLIILVAADVILKQWHMRGREVTLLSQLDSLTNLFNRRTINEHLERLIIESTEAERISILILDLDHFKQINDTHGHMIGDEVLKAVGQVLQQSMRKNDVAGRFGGEEFIVVLARSERQVGMQVAERIRNRIQAIRILDKNGQEIKITTSVGVSSCAPQVMTGIDPMLHEADQALYFAKNAGRNQVIHFDQLVVEQAPDFHIYDAKAEVSEEGALVKHMGAYPIPPSI</sequence>
<feature type="transmembrane region" description="Helical" evidence="4">
    <location>
        <begin position="198"/>
        <end position="220"/>
    </location>
</feature>
<dbReference type="SUPFAM" id="SSF55073">
    <property type="entry name" value="Nucleotide cyclase"/>
    <property type="match status" value="1"/>
</dbReference>
<dbReference type="KEGG" id="mbah:HYN46_12160"/>
<keyword evidence="7" id="KW-1185">Reference proteome</keyword>
<evidence type="ECO:0000259" key="5">
    <source>
        <dbReference type="PROSITE" id="PS50887"/>
    </source>
</evidence>
<dbReference type="SMART" id="SM00267">
    <property type="entry name" value="GGDEF"/>
    <property type="match status" value="1"/>
</dbReference>
<gene>
    <name evidence="6" type="ORF">HYN46_12160</name>
</gene>
<dbReference type="FunFam" id="3.30.70.270:FF:000001">
    <property type="entry name" value="Diguanylate cyclase domain protein"/>
    <property type="match status" value="1"/>
</dbReference>
<dbReference type="AlphaFoldDB" id="A0A345P8B6"/>
<comment type="catalytic activity">
    <reaction evidence="3">
        <text>2 GTP = 3',3'-c-di-GMP + 2 diphosphate</text>
        <dbReference type="Rhea" id="RHEA:24898"/>
        <dbReference type="ChEBI" id="CHEBI:33019"/>
        <dbReference type="ChEBI" id="CHEBI:37565"/>
        <dbReference type="ChEBI" id="CHEBI:58805"/>
        <dbReference type="EC" id="2.7.7.65"/>
    </reaction>
</comment>
<dbReference type="GO" id="GO:0005886">
    <property type="term" value="C:plasma membrane"/>
    <property type="evidence" value="ECO:0007669"/>
    <property type="project" value="TreeGrafter"/>
</dbReference>
<dbReference type="RefSeq" id="WP_114899633.1">
    <property type="nucleotide sequence ID" value="NZ_CP031222.1"/>
</dbReference>
<evidence type="ECO:0000256" key="3">
    <source>
        <dbReference type="ARBA" id="ARBA00034247"/>
    </source>
</evidence>
<dbReference type="EC" id="2.7.7.65" evidence="2"/>
<dbReference type="EMBL" id="CP031222">
    <property type="protein sequence ID" value="AXI03525.1"/>
    <property type="molecule type" value="Genomic_DNA"/>
</dbReference>
<proteinExistence type="predicted"/>
<dbReference type="PANTHER" id="PTHR45138:SF9">
    <property type="entry name" value="DIGUANYLATE CYCLASE DGCM-RELATED"/>
    <property type="match status" value="1"/>
</dbReference>
<keyword evidence="4" id="KW-0812">Transmembrane</keyword>
<evidence type="ECO:0000256" key="4">
    <source>
        <dbReference type="SAM" id="Phobius"/>
    </source>
</evidence>
<dbReference type="InterPro" id="IPR000160">
    <property type="entry name" value="GGDEF_dom"/>
</dbReference>
<dbReference type="CDD" id="cd01949">
    <property type="entry name" value="GGDEF"/>
    <property type="match status" value="1"/>
</dbReference>
<dbReference type="PROSITE" id="PS50887">
    <property type="entry name" value="GGDEF"/>
    <property type="match status" value="1"/>
</dbReference>
<feature type="transmembrane region" description="Helical" evidence="4">
    <location>
        <begin position="109"/>
        <end position="126"/>
    </location>
</feature>